<dbReference type="Gene3D" id="3.40.47.10">
    <property type="match status" value="1"/>
</dbReference>
<evidence type="ECO:0000259" key="3">
    <source>
        <dbReference type="Pfam" id="PF08541"/>
    </source>
</evidence>
<feature type="domain" description="Beta-ketoacyl-[acyl-carrier-protein] synthase III C-terminal" evidence="3">
    <location>
        <begin position="253"/>
        <end position="340"/>
    </location>
</feature>
<accession>A0A1G4WRQ5</accession>
<dbReference type="PANTHER" id="PTHR34069">
    <property type="entry name" value="3-OXOACYL-[ACYL-CARRIER-PROTEIN] SYNTHASE 3"/>
    <property type="match status" value="1"/>
</dbReference>
<evidence type="ECO:0000313" key="6">
    <source>
        <dbReference type="Proteomes" id="UP000199707"/>
    </source>
</evidence>
<proteinExistence type="predicted"/>
<evidence type="ECO:0000313" key="5">
    <source>
        <dbReference type="EMBL" id="SCX28062.1"/>
    </source>
</evidence>
<dbReference type="Proteomes" id="UP000199707">
    <property type="component" value="Unassembled WGS sequence"/>
</dbReference>
<dbReference type="SUPFAM" id="SSF53901">
    <property type="entry name" value="Thiolase-like"/>
    <property type="match status" value="1"/>
</dbReference>
<dbReference type="InterPro" id="IPR013747">
    <property type="entry name" value="ACP_syn_III_C"/>
</dbReference>
<evidence type="ECO:0000256" key="2">
    <source>
        <dbReference type="ARBA" id="ARBA00023315"/>
    </source>
</evidence>
<name>A0A1G4WRQ5_9MYCO</name>
<dbReference type="PANTHER" id="PTHR34069:SF3">
    <property type="entry name" value="ACYL-COA:ACYL-COA ALKYLTRANSFERASE"/>
    <property type="match status" value="1"/>
</dbReference>
<dbReference type="STRING" id="1502745.SAMN02799620_04511"/>
<keyword evidence="1" id="KW-0808">Transferase</keyword>
<dbReference type="AlphaFoldDB" id="A0A1G4WRQ5"/>
<dbReference type="InterPro" id="IPR013751">
    <property type="entry name" value="ACP_syn_III_N"/>
</dbReference>
<feature type="domain" description="Beta-ketoacyl-[acyl-carrier-protein] synthase III N-terminal" evidence="4">
    <location>
        <begin position="121"/>
        <end position="204"/>
    </location>
</feature>
<dbReference type="GO" id="GO:0006633">
    <property type="term" value="P:fatty acid biosynthetic process"/>
    <property type="evidence" value="ECO:0007669"/>
    <property type="project" value="InterPro"/>
</dbReference>
<sequence length="340" mass="36303">MTPLNQRNDRYSTVVDVAVHLPTECLSTAQVEARIADLNPGLDLPRGLLQRMSGVANRHIAPPDWRPSDLAVAAARALLQNTCRDIADIDLIIFAATSGDGLEPATAHFVADKLGARCPVFDVNNTCCSIINAIEVADSLIRGGSYRSVLITCGENPSRIAKWTFRDTNELLERGAVHIFSDAGAALLLEAASKPGVLGHQCGAYSQACETTAMIFTEDAEGLRIGPFHLEMHTLKRVLETMDLSPISQTMSKLDLSMDDLSAICVHVAALPFLPTFCEYAGLPQDKIVDVLSDHGDVVAAGLPLQLAKAVQSGRVQRGDLVGIVGLAAGVSLGMAVLRW</sequence>
<dbReference type="GO" id="GO:0004315">
    <property type="term" value="F:3-oxoacyl-[acyl-carrier-protein] synthase activity"/>
    <property type="evidence" value="ECO:0007669"/>
    <property type="project" value="InterPro"/>
</dbReference>
<keyword evidence="2" id="KW-0012">Acyltransferase</keyword>
<dbReference type="EMBL" id="FMUB01000009">
    <property type="protein sequence ID" value="SCX28062.1"/>
    <property type="molecule type" value="Genomic_DNA"/>
</dbReference>
<organism evidence="5 6">
    <name type="scientific">Mycolicibacterium fluoranthenivorans</name>
    <dbReference type="NCBI Taxonomy" id="258505"/>
    <lineage>
        <taxon>Bacteria</taxon>
        <taxon>Bacillati</taxon>
        <taxon>Actinomycetota</taxon>
        <taxon>Actinomycetes</taxon>
        <taxon>Mycobacteriales</taxon>
        <taxon>Mycobacteriaceae</taxon>
        <taxon>Mycolicibacterium</taxon>
    </lineage>
</organism>
<evidence type="ECO:0000259" key="4">
    <source>
        <dbReference type="Pfam" id="PF08545"/>
    </source>
</evidence>
<dbReference type="RefSeq" id="WP_090361380.1">
    <property type="nucleotide sequence ID" value="NZ_FMUB01000009.1"/>
</dbReference>
<evidence type="ECO:0000256" key="1">
    <source>
        <dbReference type="ARBA" id="ARBA00022679"/>
    </source>
</evidence>
<protein>
    <submittedName>
        <fullName evidence="5">3-oxoacyl-[acyl-carrier-protein] synthase-3</fullName>
    </submittedName>
</protein>
<reference evidence="6" key="1">
    <citation type="submission" date="2016-10" db="EMBL/GenBank/DDBJ databases">
        <authorList>
            <person name="Varghese N."/>
            <person name="Submissions S."/>
        </authorList>
    </citation>
    <scope>NUCLEOTIDE SEQUENCE [LARGE SCALE GENOMIC DNA]</scope>
    <source>
        <strain evidence="6">UNC267MFSha1.1M11</strain>
    </source>
</reference>
<dbReference type="GO" id="GO:0044550">
    <property type="term" value="P:secondary metabolite biosynthetic process"/>
    <property type="evidence" value="ECO:0007669"/>
    <property type="project" value="TreeGrafter"/>
</dbReference>
<dbReference type="InterPro" id="IPR016039">
    <property type="entry name" value="Thiolase-like"/>
</dbReference>
<dbReference type="Pfam" id="PF08541">
    <property type="entry name" value="ACP_syn_III_C"/>
    <property type="match status" value="1"/>
</dbReference>
<gene>
    <name evidence="5" type="ORF">SAMN02799620_04511</name>
</gene>
<dbReference type="Pfam" id="PF08545">
    <property type="entry name" value="ACP_syn_III"/>
    <property type="match status" value="1"/>
</dbReference>